<keyword evidence="2" id="KW-1185">Reference proteome</keyword>
<dbReference type="AlphaFoldDB" id="A0A841FGH6"/>
<dbReference type="RefSeq" id="WP_203685917.1">
    <property type="nucleotide sequence ID" value="NZ_BONT01000020.1"/>
</dbReference>
<dbReference type="EMBL" id="JACHGT010000002">
    <property type="protein sequence ID" value="MBB6032948.1"/>
    <property type="molecule type" value="Genomic_DNA"/>
</dbReference>
<evidence type="ECO:0000313" key="2">
    <source>
        <dbReference type="Proteomes" id="UP000548476"/>
    </source>
</evidence>
<organism evidence="1 2">
    <name type="scientific">Phytomonospora endophytica</name>
    <dbReference type="NCBI Taxonomy" id="714109"/>
    <lineage>
        <taxon>Bacteria</taxon>
        <taxon>Bacillati</taxon>
        <taxon>Actinomycetota</taxon>
        <taxon>Actinomycetes</taxon>
        <taxon>Micromonosporales</taxon>
        <taxon>Micromonosporaceae</taxon>
        <taxon>Phytomonospora</taxon>
    </lineage>
</organism>
<comment type="caution">
    <text evidence="1">The sequence shown here is derived from an EMBL/GenBank/DDBJ whole genome shotgun (WGS) entry which is preliminary data.</text>
</comment>
<accession>A0A841FGH6</accession>
<gene>
    <name evidence="1" type="ORF">HNR73_000795</name>
</gene>
<name>A0A841FGH6_9ACTN</name>
<reference evidence="1 2" key="1">
    <citation type="submission" date="2020-08" db="EMBL/GenBank/DDBJ databases">
        <title>Genomic Encyclopedia of Type Strains, Phase IV (KMG-IV): sequencing the most valuable type-strain genomes for metagenomic binning, comparative biology and taxonomic classification.</title>
        <authorList>
            <person name="Goeker M."/>
        </authorList>
    </citation>
    <scope>NUCLEOTIDE SEQUENCE [LARGE SCALE GENOMIC DNA]</scope>
    <source>
        <strain evidence="1 2">YIM 65646</strain>
    </source>
</reference>
<proteinExistence type="predicted"/>
<sequence>MGYETEFTGSMAVVPPLNAAEIAFLARFSNTRRMDRAKGPYFVDGSGHAGQGRDPDIRDFNKPFEGQPGLWCRWEASADGSRIAWNGAEKFYDAAEWMAYLIDHFLKPGAVASGPVEEAWVRPVGFAGFTFDHVVNGRIGAEGEEPGDVWRIEVRDNVAYVVCREPLDPEGEWGGPCEHAVWRFEGGASRRLSGEDAAGFDEVEATP</sequence>
<evidence type="ECO:0000313" key="1">
    <source>
        <dbReference type="EMBL" id="MBB6032948.1"/>
    </source>
</evidence>
<protein>
    <submittedName>
        <fullName evidence="1">Uncharacterized protein</fullName>
    </submittedName>
</protein>
<dbReference type="Proteomes" id="UP000548476">
    <property type="component" value="Unassembled WGS sequence"/>
</dbReference>